<accession>A0A6G1LLK9</accession>
<evidence type="ECO:0000313" key="2">
    <source>
        <dbReference type="Proteomes" id="UP000799436"/>
    </source>
</evidence>
<proteinExistence type="predicted"/>
<protein>
    <submittedName>
        <fullName evidence="1">Uncharacterized protein</fullName>
    </submittedName>
</protein>
<dbReference type="Proteomes" id="UP000799436">
    <property type="component" value="Unassembled WGS sequence"/>
</dbReference>
<dbReference type="EMBL" id="ML995811">
    <property type="protein sequence ID" value="KAF2773459.1"/>
    <property type="molecule type" value="Genomic_DNA"/>
</dbReference>
<organism evidence="1 2">
    <name type="scientific">Teratosphaeria nubilosa</name>
    <dbReference type="NCBI Taxonomy" id="161662"/>
    <lineage>
        <taxon>Eukaryota</taxon>
        <taxon>Fungi</taxon>
        <taxon>Dikarya</taxon>
        <taxon>Ascomycota</taxon>
        <taxon>Pezizomycotina</taxon>
        <taxon>Dothideomycetes</taxon>
        <taxon>Dothideomycetidae</taxon>
        <taxon>Mycosphaerellales</taxon>
        <taxon>Teratosphaeriaceae</taxon>
        <taxon>Teratosphaeria</taxon>
    </lineage>
</organism>
<gene>
    <name evidence="1" type="ORF">EJ03DRAFT_380191</name>
</gene>
<dbReference type="AlphaFoldDB" id="A0A6G1LLK9"/>
<keyword evidence="2" id="KW-1185">Reference proteome</keyword>
<reference evidence="1" key="1">
    <citation type="journal article" date="2020" name="Stud. Mycol.">
        <title>101 Dothideomycetes genomes: a test case for predicting lifestyles and emergence of pathogens.</title>
        <authorList>
            <person name="Haridas S."/>
            <person name="Albert R."/>
            <person name="Binder M."/>
            <person name="Bloem J."/>
            <person name="Labutti K."/>
            <person name="Salamov A."/>
            <person name="Andreopoulos B."/>
            <person name="Baker S."/>
            <person name="Barry K."/>
            <person name="Bills G."/>
            <person name="Bluhm B."/>
            <person name="Cannon C."/>
            <person name="Castanera R."/>
            <person name="Culley D."/>
            <person name="Daum C."/>
            <person name="Ezra D."/>
            <person name="Gonzalez J."/>
            <person name="Henrissat B."/>
            <person name="Kuo A."/>
            <person name="Liang C."/>
            <person name="Lipzen A."/>
            <person name="Lutzoni F."/>
            <person name="Magnuson J."/>
            <person name="Mondo S."/>
            <person name="Nolan M."/>
            <person name="Ohm R."/>
            <person name="Pangilinan J."/>
            <person name="Park H.-J."/>
            <person name="Ramirez L."/>
            <person name="Alfaro M."/>
            <person name="Sun H."/>
            <person name="Tritt A."/>
            <person name="Yoshinaga Y."/>
            <person name="Zwiers L.-H."/>
            <person name="Turgeon B."/>
            <person name="Goodwin S."/>
            <person name="Spatafora J."/>
            <person name="Crous P."/>
            <person name="Grigoriev I."/>
        </authorList>
    </citation>
    <scope>NUCLEOTIDE SEQUENCE</scope>
    <source>
        <strain evidence="1">CBS 116005</strain>
    </source>
</reference>
<name>A0A6G1LLK9_9PEZI</name>
<sequence length="173" mass="18501">MPQLFRLPPLLEANLHFTFDDLELYMLVETTLTLGSTYTATIQTSSGFHLKLNDGLAIDIAFFGDNVSDITLPAVISSPCLSLSRRLLADWIGQLPGLPSEHVAISSNDNIRDNYVFWAELGDIASLGVQDAVATTAAFRQKAGTSTRTGSTSGEIGLALSGKSAALWSLTPL</sequence>
<dbReference type="OrthoDB" id="4733706at2759"/>
<evidence type="ECO:0000313" key="1">
    <source>
        <dbReference type="EMBL" id="KAF2773459.1"/>
    </source>
</evidence>